<keyword evidence="1" id="KW-1133">Transmembrane helix</keyword>
<dbReference type="Proteomes" id="UP001439008">
    <property type="component" value="Unassembled WGS sequence"/>
</dbReference>
<feature type="transmembrane region" description="Helical" evidence="1">
    <location>
        <begin position="41"/>
        <end position="68"/>
    </location>
</feature>
<evidence type="ECO:0000313" key="2">
    <source>
        <dbReference type="EMBL" id="MES1921433.1"/>
    </source>
</evidence>
<sequence length="132" mass="15303">MTSNNNENKKNIDIEKNKNKVKPIDIRKDPNRAHSGPSWPLAIFLFILFLIGFYAFSVGFTAGLYYSVFVMRKPILVFLGAVFLLFLVFVLFFVFYETFRHKVTNVHVDRISSIKGSVTISEIEHKTEHMLK</sequence>
<proteinExistence type="predicted"/>
<protein>
    <submittedName>
        <fullName evidence="2">Uncharacterized protein</fullName>
    </submittedName>
</protein>
<keyword evidence="1" id="KW-0472">Membrane</keyword>
<reference evidence="2 3" key="1">
    <citation type="journal article" date="2024" name="BMC Biol.">
        <title>Comparative genomics of Ascetosporea gives new insight into the evolutionary basis for animal parasitism in Rhizaria.</title>
        <authorList>
            <person name="Hiltunen Thoren M."/>
            <person name="Onut-Brannstrom I."/>
            <person name="Alfjorden A."/>
            <person name="Peckova H."/>
            <person name="Swords F."/>
            <person name="Hooper C."/>
            <person name="Holzer A.S."/>
            <person name="Bass D."/>
            <person name="Burki F."/>
        </authorList>
    </citation>
    <scope>NUCLEOTIDE SEQUENCE [LARGE SCALE GENOMIC DNA]</scope>
    <source>
        <strain evidence="2">20-A016</strain>
    </source>
</reference>
<gene>
    <name evidence="2" type="ORF">MHBO_002964</name>
</gene>
<accession>A0ABV2AP24</accession>
<dbReference type="EMBL" id="JBDODL010001345">
    <property type="protein sequence ID" value="MES1921433.1"/>
    <property type="molecule type" value="Genomic_DNA"/>
</dbReference>
<feature type="transmembrane region" description="Helical" evidence="1">
    <location>
        <begin position="75"/>
        <end position="96"/>
    </location>
</feature>
<evidence type="ECO:0000313" key="3">
    <source>
        <dbReference type="Proteomes" id="UP001439008"/>
    </source>
</evidence>
<evidence type="ECO:0000256" key="1">
    <source>
        <dbReference type="SAM" id="Phobius"/>
    </source>
</evidence>
<name>A0ABV2AP24_9EUKA</name>
<comment type="caution">
    <text evidence="2">The sequence shown here is derived from an EMBL/GenBank/DDBJ whole genome shotgun (WGS) entry which is preliminary data.</text>
</comment>
<keyword evidence="1" id="KW-0812">Transmembrane</keyword>
<keyword evidence="3" id="KW-1185">Reference proteome</keyword>
<organism evidence="2 3">
    <name type="scientific">Bonamia ostreae</name>
    <dbReference type="NCBI Taxonomy" id="126728"/>
    <lineage>
        <taxon>Eukaryota</taxon>
        <taxon>Sar</taxon>
        <taxon>Rhizaria</taxon>
        <taxon>Endomyxa</taxon>
        <taxon>Ascetosporea</taxon>
        <taxon>Haplosporida</taxon>
        <taxon>Bonamia</taxon>
    </lineage>
</organism>